<protein>
    <submittedName>
        <fullName evidence="1">Uncharacterized protein</fullName>
    </submittedName>
</protein>
<organism evidence="1">
    <name type="scientific">Kuenenia stuttgartiensis</name>
    <dbReference type="NCBI Taxonomy" id="174633"/>
    <lineage>
        <taxon>Bacteria</taxon>
        <taxon>Pseudomonadati</taxon>
        <taxon>Planctomycetota</taxon>
        <taxon>Candidatus Brocadiia</taxon>
        <taxon>Candidatus Brocadiales</taxon>
        <taxon>Candidatus Brocadiaceae</taxon>
        <taxon>Candidatus Kuenenia</taxon>
    </lineage>
</organism>
<sequence length="95" mass="10992">MLYSTSKWLISFLLYFVINIPLNTSKILPFQSYSCNKALPCLLDLGKYIFMEIENNESTDLRPEGTRKMGTPLVNVNIPEFIKQLKAEVKWQTSD</sequence>
<gene>
    <name evidence="1" type="ORF">kuste2681</name>
</gene>
<reference evidence="1" key="1">
    <citation type="journal article" date="2006" name="Nature">
        <title>Deciphering the evolution and metabolism of an anammox bacterium from a community genome.</title>
        <authorList>
            <person name="Strous M."/>
            <person name="Pelletier E."/>
            <person name="Mangenot S."/>
            <person name="Rattei T."/>
            <person name="Lehner A."/>
            <person name="Taylor M.W."/>
            <person name="Horn M."/>
            <person name="Daims H."/>
            <person name="Bartol-Mavel D."/>
            <person name="Wincker P."/>
            <person name="Barbe V."/>
            <person name="Fonknechten N."/>
            <person name="Vallenet D."/>
            <person name="Segurens B."/>
            <person name="Schenowitz-Truong C."/>
            <person name="Medigue C."/>
            <person name="Collingro A."/>
            <person name="Snel B."/>
            <person name="Dutilh B.E."/>
            <person name="OpDenCamp H.J.M."/>
            <person name="vanDerDrift C."/>
            <person name="Cirpus I."/>
            <person name="vanDePas-Schoonen K.T."/>
            <person name="Harhangi H.R."/>
            <person name="vanNiftrik L."/>
            <person name="Schmid M."/>
            <person name="Keltjens J."/>
            <person name="vanDeVossenberg J."/>
            <person name="Kartal B."/>
            <person name="Meier H."/>
            <person name="Frishman D."/>
            <person name="Huynen M.A."/>
            <person name="Mewes H."/>
            <person name="Weissenbach J."/>
            <person name="Jetten M.S.M."/>
            <person name="Wagner M."/>
            <person name="LePaslier D."/>
        </authorList>
    </citation>
    <scope>NUCLEOTIDE SEQUENCE</scope>
</reference>
<dbReference type="AlphaFoldDB" id="Q1Q780"/>
<proteinExistence type="predicted"/>
<accession>Q1Q780</accession>
<name>Q1Q780_KUEST</name>
<reference evidence="1" key="2">
    <citation type="submission" date="2006-01" db="EMBL/GenBank/DDBJ databases">
        <authorList>
            <person name="Genoscope"/>
        </authorList>
    </citation>
    <scope>NUCLEOTIDE SEQUENCE</scope>
</reference>
<evidence type="ECO:0000313" key="1">
    <source>
        <dbReference type="EMBL" id="CAJ73430.1"/>
    </source>
</evidence>
<dbReference type="EMBL" id="CT573071">
    <property type="protein sequence ID" value="CAJ73430.1"/>
    <property type="molecule type" value="Genomic_DNA"/>
</dbReference>